<feature type="region of interest" description="Disordered" evidence="1">
    <location>
        <begin position="230"/>
        <end position="307"/>
    </location>
</feature>
<accession>A0A538TZW6</accession>
<proteinExistence type="predicted"/>
<dbReference type="PROSITE" id="PS51257">
    <property type="entry name" value="PROKAR_LIPOPROTEIN"/>
    <property type="match status" value="1"/>
</dbReference>
<feature type="signal peptide" evidence="2">
    <location>
        <begin position="1"/>
        <end position="21"/>
    </location>
</feature>
<dbReference type="Pfam" id="PF20245">
    <property type="entry name" value="DUF6600"/>
    <property type="match status" value="1"/>
</dbReference>
<dbReference type="InterPro" id="IPR046535">
    <property type="entry name" value="DUF6600"/>
</dbReference>
<evidence type="ECO:0000313" key="3">
    <source>
        <dbReference type="EMBL" id="TMQ69143.1"/>
    </source>
</evidence>
<reference evidence="3 4" key="1">
    <citation type="journal article" date="2019" name="Nat. Microbiol.">
        <title>Mediterranean grassland soil C-N compound turnover is dependent on rainfall and depth, and is mediated by genomically divergent microorganisms.</title>
        <authorList>
            <person name="Diamond S."/>
            <person name="Andeer P.F."/>
            <person name="Li Z."/>
            <person name="Crits-Christoph A."/>
            <person name="Burstein D."/>
            <person name="Anantharaman K."/>
            <person name="Lane K.R."/>
            <person name="Thomas B.C."/>
            <person name="Pan C."/>
            <person name="Northen T.R."/>
            <person name="Banfield J.F."/>
        </authorList>
    </citation>
    <scope>NUCLEOTIDE SEQUENCE [LARGE SCALE GENOMIC DNA]</scope>
    <source>
        <strain evidence="3">WS_10</strain>
    </source>
</reference>
<comment type="caution">
    <text evidence="3">The sequence shown here is derived from an EMBL/GenBank/DDBJ whole genome shotgun (WGS) entry which is preliminary data.</text>
</comment>
<dbReference type="Proteomes" id="UP000319836">
    <property type="component" value="Unassembled WGS sequence"/>
</dbReference>
<keyword evidence="2" id="KW-0732">Signal</keyword>
<evidence type="ECO:0000256" key="1">
    <source>
        <dbReference type="SAM" id="MobiDB-lite"/>
    </source>
</evidence>
<feature type="chain" id="PRO_5022059577" evidence="2">
    <location>
        <begin position="22"/>
        <end position="307"/>
    </location>
</feature>
<evidence type="ECO:0000313" key="4">
    <source>
        <dbReference type="Proteomes" id="UP000319836"/>
    </source>
</evidence>
<organism evidence="3 4">
    <name type="scientific">Eiseniibacteriota bacterium</name>
    <dbReference type="NCBI Taxonomy" id="2212470"/>
    <lineage>
        <taxon>Bacteria</taxon>
        <taxon>Candidatus Eiseniibacteriota</taxon>
    </lineage>
</organism>
<sequence>MNSTLRFLALAALLASASSCAVGTTAGPPPASMPAARAGLQPEYRIFYDALKDYGDWVLIEPYGYLFRPRTVFNDWRPYESGFWAPTDAYGWVWISDEPYGWATYHYGRWLYDDFQGWVWKPGVEWAPAWVGWRSNDDYIGWAPLGPGGGIPKVPGGAFLFTRVEAMGSTDLATHVQTQAQLGAQVAGAQPITETLLLDGARVPSGPPVDRIEQLLGKKLPRARLEDVLTQRAAGDTRPGAGAGAPTLEEVQRAGEQASREAKAAREHGGPASGPLPLLRPPVRRGLAPRPSLRPPVARDTTRHSGG</sequence>
<feature type="compositionally biased region" description="Basic and acidic residues" evidence="1">
    <location>
        <begin position="250"/>
        <end position="269"/>
    </location>
</feature>
<evidence type="ECO:0000256" key="2">
    <source>
        <dbReference type="SAM" id="SignalP"/>
    </source>
</evidence>
<dbReference type="EMBL" id="VBPA01000335">
    <property type="protein sequence ID" value="TMQ69143.1"/>
    <property type="molecule type" value="Genomic_DNA"/>
</dbReference>
<gene>
    <name evidence="3" type="ORF">E6K80_12670</name>
</gene>
<protein>
    <submittedName>
        <fullName evidence="3">Uncharacterized protein</fullName>
    </submittedName>
</protein>
<dbReference type="AlphaFoldDB" id="A0A538TZW6"/>
<name>A0A538TZW6_UNCEI</name>